<comment type="caution">
    <text evidence="1">The sequence shown here is derived from an EMBL/GenBank/DDBJ whole genome shotgun (WGS) entry which is preliminary data.</text>
</comment>
<proteinExistence type="predicted"/>
<sequence length="406" mass="46877">MLHIKTLNIEENIMAQDLTKLPLHQILMANGFTLHRSKSSINYPMLCHKESDLKLVVSKKGENYLYFNPHDPLDKGNIISFARIHNKDIKELVANFDQSIKTAPTYNHFFCESQVKMSEMNAAKAYKKFAPAEVKENKLLAMRGFDKDFITQYQGCIKEDSYHNLIIPNYKFQQLDKELTNGQTKEMLAICGYTKRLILPITQDKMGNALEKPLKNIQYGSKGIEILNITKDSKDIKHIIITESIFDSLALTQIKDYSPNQTLLLSTAGTFGDGIKQSLKHLLEQVPNAQIMLGFDNDEKGKDLSKNMSNFILEIKKQFPITYTPFSKDCNDDLKLQNITSLKELNKQTYHDWIDLQIYKYKREPNTQKRADILQKIRKADNLMPIPQEKKDIFNKIPKHKTIKSL</sequence>
<dbReference type="Gene3D" id="3.40.1360.10">
    <property type="match status" value="1"/>
</dbReference>
<dbReference type="CDD" id="cd01029">
    <property type="entry name" value="TOPRIM_primases"/>
    <property type="match status" value="1"/>
</dbReference>
<dbReference type="EMBL" id="JRPE02000001">
    <property type="protein sequence ID" value="TLD93827.1"/>
    <property type="molecule type" value="Genomic_DNA"/>
</dbReference>
<reference evidence="1 2" key="1">
    <citation type="journal article" date="2014" name="Genome Announc.">
        <title>Draft genome sequences of eight enterohepatic helicobacter species isolated from both laboratory and wild rodents.</title>
        <authorList>
            <person name="Sheh A."/>
            <person name="Shen Z."/>
            <person name="Fox J.G."/>
        </authorList>
    </citation>
    <scope>NUCLEOTIDE SEQUENCE [LARGE SCALE GENOMIC DNA]</scope>
    <source>
        <strain evidence="1 2">MIT 96-1001</strain>
    </source>
</reference>
<dbReference type="Pfam" id="PF13155">
    <property type="entry name" value="Toprim_2"/>
    <property type="match status" value="1"/>
</dbReference>
<protein>
    <recommendedName>
        <fullName evidence="3">Toprim domain-containing protein</fullName>
    </recommendedName>
</protein>
<gene>
    <name evidence="1" type="ORF">LS74_000300</name>
</gene>
<keyword evidence="2" id="KW-1185">Reference proteome</keyword>
<name>A0A4U8T5F2_9HELI</name>
<evidence type="ECO:0008006" key="3">
    <source>
        <dbReference type="Google" id="ProtNLM"/>
    </source>
</evidence>
<evidence type="ECO:0000313" key="1">
    <source>
        <dbReference type="EMBL" id="TLD93827.1"/>
    </source>
</evidence>
<organism evidence="1 2">
    <name type="scientific">Helicobacter magdeburgensis</name>
    <dbReference type="NCBI Taxonomy" id="471858"/>
    <lineage>
        <taxon>Bacteria</taxon>
        <taxon>Pseudomonadati</taxon>
        <taxon>Campylobacterota</taxon>
        <taxon>Epsilonproteobacteria</taxon>
        <taxon>Campylobacterales</taxon>
        <taxon>Helicobacteraceae</taxon>
        <taxon>Helicobacter</taxon>
    </lineage>
</organism>
<dbReference type="InterPro" id="IPR034154">
    <property type="entry name" value="TOPRIM_DnaG/twinkle"/>
</dbReference>
<accession>A0A4U8T5F2</accession>
<dbReference type="AlphaFoldDB" id="A0A4U8T5F2"/>
<evidence type="ECO:0000313" key="2">
    <source>
        <dbReference type="Proteomes" id="UP000029921"/>
    </source>
</evidence>
<dbReference type="Proteomes" id="UP000029921">
    <property type="component" value="Unassembled WGS sequence"/>
</dbReference>